<dbReference type="Proteomes" id="UP001061862">
    <property type="component" value="Chromosome"/>
</dbReference>
<proteinExistence type="predicted"/>
<dbReference type="InterPro" id="IPR004360">
    <property type="entry name" value="Glyas_Fos-R_dOase_dom"/>
</dbReference>
<dbReference type="Pfam" id="PF00903">
    <property type="entry name" value="Glyoxalase"/>
    <property type="match status" value="1"/>
</dbReference>
<organism evidence="2 3">
    <name type="scientific">Devosia neptuniae</name>
    <dbReference type="NCBI Taxonomy" id="191302"/>
    <lineage>
        <taxon>Bacteria</taxon>
        <taxon>Pseudomonadati</taxon>
        <taxon>Pseudomonadota</taxon>
        <taxon>Alphaproteobacteria</taxon>
        <taxon>Hyphomicrobiales</taxon>
        <taxon>Devosiaceae</taxon>
        <taxon>Devosia</taxon>
    </lineage>
</organism>
<name>A0ABY6CBA0_9HYPH</name>
<accession>A0ABY6CBA0</accession>
<reference evidence="2 3" key="1">
    <citation type="submission" date="2022-09" db="EMBL/GenBank/DDBJ databases">
        <title>Interaction between co-microsymbionts with complementary sets of symbiotic genes in legume-rhizobium systems.</title>
        <authorList>
            <person name="Safronova V."/>
            <person name="Sazanova A."/>
            <person name="Afonin A."/>
            <person name="Chirak E."/>
        </authorList>
    </citation>
    <scope>NUCLEOTIDE SEQUENCE [LARGE SCALE GENOMIC DNA]</scope>
    <source>
        <strain evidence="2 3">A18/4-1</strain>
    </source>
</reference>
<dbReference type="PROSITE" id="PS51819">
    <property type="entry name" value="VOC"/>
    <property type="match status" value="1"/>
</dbReference>
<protein>
    <submittedName>
        <fullName evidence="2">VOC family protein</fullName>
    </submittedName>
</protein>
<keyword evidence="3" id="KW-1185">Reference proteome</keyword>
<dbReference type="SUPFAM" id="SSF54593">
    <property type="entry name" value="Glyoxalase/Bleomycin resistance protein/Dihydroxybiphenyl dioxygenase"/>
    <property type="match status" value="1"/>
</dbReference>
<feature type="domain" description="VOC" evidence="1">
    <location>
        <begin position="6"/>
        <end position="121"/>
    </location>
</feature>
<gene>
    <name evidence="2" type="ORF">N8A98_13265</name>
</gene>
<dbReference type="InterPro" id="IPR029068">
    <property type="entry name" value="Glyas_Bleomycin-R_OHBP_Dase"/>
</dbReference>
<evidence type="ECO:0000313" key="2">
    <source>
        <dbReference type="EMBL" id="UXN68246.1"/>
    </source>
</evidence>
<dbReference type="EMBL" id="CP104965">
    <property type="protein sequence ID" value="UXN68246.1"/>
    <property type="molecule type" value="Genomic_DNA"/>
</dbReference>
<sequence>MYKPAGHNSLSPYLIVSDAKPVLDFIKAVFGDEPTLEHRDESGALRHVEFKIDDTVLMLGQAPGATSSAHIHVYVPDVDQSFELARAAGGKVVQEPTQKDDADRRCGITDPSGTTWWLATTQGFNNA</sequence>
<dbReference type="CDD" id="cd07246">
    <property type="entry name" value="VOC_like"/>
    <property type="match status" value="1"/>
</dbReference>
<dbReference type="InterPro" id="IPR037523">
    <property type="entry name" value="VOC_core"/>
</dbReference>
<dbReference type="PANTHER" id="PTHR34109:SF1">
    <property type="entry name" value="VOC DOMAIN-CONTAINING PROTEIN"/>
    <property type="match status" value="1"/>
</dbReference>
<dbReference type="RefSeq" id="WP_262165988.1">
    <property type="nucleotide sequence ID" value="NZ_CP104965.1"/>
</dbReference>
<dbReference type="PANTHER" id="PTHR34109">
    <property type="entry name" value="BNAUNNG04460D PROTEIN-RELATED"/>
    <property type="match status" value="1"/>
</dbReference>
<evidence type="ECO:0000259" key="1">
    <source>
        <dbReference type="PROSITE" id="PS51819"/>
    </source>
</evidence>
<dbReference type="Gene3D" id="3.30.720.120">
    <property type="match status" value="1"/>
</dbReference>
<evidence type="ECO:0000313" key="3">
    <source>
        <dbReference type="Proteomes" id="UP001061862"/>
    </source>
</evidence>
<dbReference type="Gene3D" id="3.30.720.110">
    <property type="match status" value="1"/>
</dbReference>